<dbReference type="Proteomes" id="UP000236884">
    <property type="component" value="Chromosome"/>
</dbReference>
<dbReference type="InterPro" id="IPR039421">
    <property type="entry name" value="Type_1_exporter"/>
</dbReference>
<evidence type="ECO:0000256" key="8">
    <source>
        <dbReference type="ARBA" id="ARBA00023136"/>
    </source>
</evidence>
<dbReference type="GO" id="GO:0034040">
    <property type="term" value="F:ATPase-coupled lipid transmembrane transporter activity"/>
    <property type="evidence" value="ECO:0007669"/>
    <property type="project" value="TreeGrafter"/>
</dbReference>
<evidence type="ECO:0000256" key="3">
    <source>
        <dbReference type="ARBA" id="ARBA00022448"/>
    </source>
</evidence>
<comment type="similarity">
    <text evidence="2">Belongs to the ABC transporter superfamily.</text>
</comment>
<comment type="function">
    <text evidence="9">Involved in beta-(1--&gt;2)glucan export. Transmembrane domains (TMD) form a pore in the inner membrane and the ATP-binding domain (NBD) is responsible for energy generation.</text>
</comment>
<dbReference type="EMBL" id="AP014946">
    <property type="protein sequence ID" value="BAT58859.1"/>
    <property type="molecule type" value="Genomic_DNA"/>
</dbReference>
<dbReference type="Gene3D" id="1.20.1560.10">
    <property type="entry name" value="ABC transporter type 1, transmembrane domain"/>
    <property type="match status" value="1"/>
</dbReference>
<dbReference type="Gene3D" id="3.40.50.300">
    <property type="entry name" value="P-loop containing nucleotide triphosphate hydrolases"/>
    <property type="match status" value="1"/>
</dbReference>
<feature type="transmembrane region" description="Helical" evidence="10">
    <location>
        <begin position="245"/>
        <end position="266"/>
    </location>
</feature>
<dbReference type="Pfam" id="PF00005">
    <property type="entry name" value="ABC_tran"/>
    <property type="match status" value="1"/>
</dbReference>
<name>A0A0S3PSE4_9BRAD</name>
<keyword evidence="4 10" id="KW-0812">Transmembrane</keyword>
<dbReference type="FunFam" id="3.40.50.300:FF:000287">
    <property type="entry name" value="Multidrug ABC transporter ATP-binding protein"/>
    <property type="match status" value="1"/>
</dbReference>
<dbReference type="Pfam" id="PF00664">
    <property type="entry name" value="ABC_membrane"/>
    <property type="match status" value="1"/>
</dbReference>
<keyword evidence="5" id="KW-0547">Nucleotide-binding</keyword>
<feature type="transmembrane region" description="Helical" evidence="10">
    <location>
        <begin position="162"/>
        <end position="182"/>
    </location>
</feature>
<evidence type="ECO:0000256" key="2">
    <source>
        <dbReference type="ARBA" id="ARBA00005417"/>
    </source>
</evidence>
<dbReference type="SUPFAM" id="SSF52540">
    <property type="entry name" value="P-loop containing nucleoside triphosphate hydrolases"/>
    <property type="match status" value="1"/>
</dbReference>
<evidence type="ECO:0000313" key="13">
    <source>
        <dbReference type="EMBL" id="BAT58859.1"/>
    </source>
</evidence>
<evidence type="ECO:0000256" key="10">
    <source>
        <dbReference type="SAM" id="Phobius"/>
    </source>
</evidence>
<keyword evidence="7 10" id="KW-1133">Transmembrane helix</keyword>
<evidence type="ECO:0000259" key="11">
    <source>
        <dbReference type="PROSITE" id="PS50893"/>
    </source>
</evidence>
<dbReference type="RefSeq" id="WP_096353422.1">
    <property type="nucleotide sequence ID" value="NZ_AP014946.1"/>
</dbReference>
<evidence type="ECO:0000256" key="1">
    <source>
        <dbReference type="ARBA" id="ARBA00004651"/>
    </source>
</evidence>
<keyword evidence="8 10" id="KW-0472">Membrane</keyword>
<feature type="transmembrane region" description="Helical" evidence="10">
    <location>
        <begin position="26"/>
        <end position="46"/>
    </location>
</feature>
<dbReference type="OrthoDB" id="9804259at2"/>
<dbReference type="GO" id="GO:0140359">
    <property type="term" value="F:ABC-type transporter activity"/>
    <property type="evidence" value="ECO:0007669"/>
    <property type="project" value="InterPro"/>
</dbReference>
<dbReference type="SMART" id="SM00382">
    <property type="entry name" value="AAA"/>
    <property type="match status" value="1"/>
</dbReference>
<dbReference type="InterPro" id="IPR003439">
    <property type="entry name" value="ABC_transporter-like_ATP-bd"/>
</dbReference>
<protein>
    <submittedName>
        <fullName evidence="13">Lipid A export ATP-binding/permease protein MsbA</fullName>
        <ecNumber evidence="13">3.6.3.-</ecNumber>
    </submittedName>
</protein>
<keyword evidence="14" id="KW-1185">Reference proteome</keyword>
<keyword evidence="6 13" id="KW-0067">ATP-binding</keyword>
<dbReference type="PROSITE" id="PS50929">
    <property type="entry name" value="ABC_TM1F"/>
    <property type="match status" value="1"/>
</dbReference>
<proteinExistence type="inferred from homology"/>
<dbReference type="PANTHER" id="PTHR24221">
    <property type="entry name" value="ATP-BINDING CASSETTE SUB-FAMILY B"/>
    <property type="match status" value="1"/>
</dbReference>
<dbReference type="AlphaFoldDB" id="A0A0S3PSE4"/>
<evidence type="ECO:0000313" key="14">
    <source>
        <dbReference type="Proteomes" id="UP000236884"/>
    </source>
</evidence>
<dbReference type="SUPFAM" id="SSF90123">
    <property type="entry name" value="ABC transporter transmembrane region"/>
    <property type="match status" value="1"/>
</dbReference>
<feature type="domain" description="ABC transporter" evidence="11">
    <location>
        <begin position="339"/>
        <end position="573"/>
    </location>
</feature>
<sequence>MDLVRFAGRPIPFLLHYVRNRRVSHLAILFVVLGAVTCSVSTQYGVKLLIDALAKNNAIWIAFGILVGLIAADNFLWRIATWIASYAFVNVTGDVRRDLFRHLTGHAPAYFSDRLPGTLSSRVTSTANATFAIENMFMWNVLPPCAATVGAIVLVGTVSVPVALVLAGIGIVLIFAMIKLAAAGGHLHHDFADKAARVDGEMVDVIGNMSTVRAFGGITREHRRFASVIGRELLARGRSLRYLEIVRLIHAIITVTFTIGLLYWSLHLWQAGSISVGDVVLICTLGISVLSATRDLAVALVDATQHIARLSEALSTLLEPHQMPDHPAAKPLVPMAARIEFRDVGFAYPGGAPVLENFNLKIESEERVALAGHSGAGKSTLFALLQRFYDPKSGGVLINGQDVSRIERESLHKAFAVVPQDISLFQRSIRENIRYGSRASTDEDVYEAAAAAQCLDFINELPEGFDTIVGDRGAKLSGGQRQRIAIARAFLKDAPILLLDEATSALDVQSEAAIRTAIERLTKGRTVIAIAHRLSTLRAFDRVLVLDSGRIIQDGPHQQLASVNGFYRTLIRHETARLVVPEEHDEMENDMHKRADVS</sequence>
<organism evidence="13 14">
    <name type="scientific">Variibacter gotjawalensis</name>
    <dbReference type="NCBI Taxonomy" id="1333996"/>
    <lineage>
        <taxon>Bacteria</taxon>
        <taxon>Pseudomonadati</taxon>
        <taxon>Pseudomonadota</taxon>
        <taxon>Alphaproteobacteria</taxon>
        <taxon>Hyphomicrobiales</taxon>
        <taxon>Nitrobacteraceae</taxon>
        <taxon>Variibacter</taxon>
    </lineage>
</organism>
<evidence type="ECO:0000256" key="4">
    <source>
        <dbReference type="ARBA" id="ARBA00022692"/>
    </source>
</evidence>
<feature type="transmembrane region" description="Helical" evidence="10">
    <location>
        <begin position="137"/>
        <end position="156"/>
    </location>
</feature>
<dbReference type="CDD" id="cd07346">
    <property type="entry name" value="ABC_6TM_exporters"/>
    <property type="match status" value="1"/>
</dbReference>
<dbReference type="InterPro" id="IPR017871">
    <property type="entry name" value="ABC_transporter-like_CS"/>
</dbReference>
<dbReference type="PROSITE" id="PS00211">
    <property type="entry name" value="ABC_TRANSPORTER_1"/>
    <property type="match status" value="1"/>
</dbReference>
<dbReference type="InterPro" id="IPR036640">
    <property type="entry name" value="ABC1_TM_sf"/>
</dbReference>
<dbReference type="GO" id="GO:0005524">
    <property type="term" value="F:ATP binding"/>
    <property type="evidence" value="ECO:0007669"/>
    <property type="project" value="UniProtKB-KW"/>
</dbReference>
<comment type="subcellular location">
    <subcellularLocation>
        <location evidence="1">Cell membrane</location>
        <topology evidence="1">Multi-pass membrane protein</topology>
    </subcellularLocation>
</comment>
<dbReference type="KEGG" id="vgo:GJW-30_1_01386"/>
<feature type="domain" description="ABC transmembrane type-1" evidence="12">
    <location>
        <begin position="26"/>
        <end position="305"/>
    </location>
</feature>
<feature type="transmembrane region" description="Helical" evidence="10">
    <location>
        <begin position="58"/>
        <end position="77"/>
    </location>
</feature>
<dbReference type="PANTHER" id="PTHR24221:SF654">
    <property type="entry name" value="ATP-BINDING CASSETTE SUB-FAMILY B MEMBER 6"/>
    <property type="match status" value="1"/>
</dbReference>
<dbReference type="InterPro" id="IPR011527">
    <property type="entry name" value="ABC1_TM_dom"/>
</dbReference>
<dbReference type="EC" id="3.6.3.-" evidence="13"/>
<accession>A0A0S3PSE4</accession>
<keyword evidence="13" id="KW-0378">Hydrolase</keyword>
<dbReference type="InterPro" id="IPR003593">
    <property type="entry name" value="AAA+_ATPase"/>
</dbReference>
<reference evidence="13 14" key="1">
    <citation type="submission" date="2015-08" db="EMBL/GenBank/DDBJ databases">
        <title>Investigation of the bacterial diversity of lava forest soil.</title>
        <authorList>
            <person name="Lee J.S."/>
        </authorList>
    </citation>
    <scope>NUCLEOTIDE SEQUENCE [LARGE SCALE GENOMIC DNA]</scope>
    <source>
        <strain evidence="13 14">GJW-30</strain>
    </source>
</reference>
<dbReference type="PROSITE" id="PS50893">
    <property type="entry name" value="ABC_TRANSPORTER_2"/>
    <property type="match status" value="1"/>
</dbReference>
<dbReference type="GO" id="GO:0005886">
    <property type="term" value="C:plasma membrane"/>
    <property type="evidence" value="ECO:0007669"/>
    <property type="project" value="UniProtKB-SubCell"/>
</dbReference>
<dbReference type="InterPro" id="IPR027417">
    <property type="entry name" value="P-loop_NTPase"/>
</dbReference>
<keyword evidence="3" id="KW-0813">Transport</keyword>
<evidence type="ECO:0000256" key="5">
    <source>
        <dbReference type="ARBA" id="ARBA00022741"/>
    </source>
</evidence>
<gene>
    <name evidence="13" type="primary">msbA</name>
    <name evidence="13" type="ORF">GJW-30_1_01386</name>
</gene>
<evidence type="ECO:0000256" key="9">
    <source>
        <dbReference type="ARBA" id="ARBA00024722"/>
    </source>
</evidence>
<evidence type="ECO:0000259" key="12">
    <source>
        <dbReference type="PROSITE" id="PS50929"/>
    </source>
</evidence>
<evidence type="ECO:0000256" key="7">
    <source>
        <dbReference type="ARBA" id="ARBA00022989"/>
    </source>
</evidence>
<dbReference type="GO" id="GO:0016887">
    <property type="term" value="F:ATP hydrolysis activity"/>
    <property type="evidence" value="ECO:0007669"/>
    <property type="project" value="InterPro"/>
</dbReference>
<evidence type="ECO:0000256" key="6">
    <source>
        <dbReference type="ARBA" id="ARBA00022840"/>
    </source>
</evidence>